<dbReference type="SMART" id="SM00862">
    <property type="entry name" value="Trans_reg_C"/>
    <property type="match status" value="1"/>
</dbReference>
<evidence type="ECO:0000256" key="3">
    <source>
        <dbReference type="ARBA" id="ARBA00023012"/>
    </source>
</evidence>
<protein>
    <submittedName>
        <fullName evidence="11">DNA-binding response regulator</fullName>
    </submittedName>
</protein>
<dbReference type="GO" id="GO:0006355">
    <property type="term" value="P:regulation of DNA-templated transcription"/>
    <property type="evidence" value="ECO:0007669"/>
    <property type="project" value="InterPro"/>
</dbReference>
<keyword evidence="12" id="KW-1185">Reference proteome</keyword>
<dbReference type="AlphaFoldDB" id="A0A3M8LCI1"/>
<evidence type="ECO:0000259" key="9">
    <source>
        <dbReference type="PROSITE" id="PS50110"/>
    </source>
</evidence>
<accession>A0A3M8LCI1</accession>
<dbReference type="GO" id="GO:0000156">
    <property type="term" value="F:phosphorelay response regulator activity"/>
    <property type="evidence" value="ECO:0007669"/>
    <property type="project" value="TreeGrafter"/>
</dbReference>
<dbReference type="InterPro" id="IPR039420">
    <property type="entry name" value="WalR-like"/>
</dbReference>
<dbReference type="RefSeq" id="WP_123045963.1">
    <property type="nucleotide sequence ID" value="NZ_RDSR01000013.1"/>
</dbReference>
<feature type="DNA-binding region" description="OmpR/PhoB-type" evidence="8">
    <location>
        <begin position="128"/>
        <end position="221"/>
    </location>
</feature>
<dbReference type="Gene3D" id="3.40.50.2300">
    <property type="match status" value="1"/>
</dbReference>
<keyword evidence="3" id="KW-0902">Two-component regulatory system</keyword>
<dbReference type="Gene3D" id="6.10.250.690">
    <property type="match status" value="1"/>
</dbReference>
<reference evidence="11 12" key="1">
    <citation type="submission" date="2018-11" db="EMBL/GenBank/DDBJ databases">
        <title>Cryobacterium sp. nov., isolated from rhizosphere soil of lettuce.</title>
        <authorList>
            <person name="Wang Y."/>
        </authorList>
    </citation>
    <scope>NUCLEOTIDE SEQUENCE [LARGE SCALE GENOMIC DNA]</scope>
    <source>
        <strain evidence="11 12">NEAU-85</strain>
    </source>
</reference>
<evidence type="ECO:0000256" key="7">
    <source>
        <dbReference type="PROSITE-ProRule" id="PRU00169"/>
    </source>
</evidence>
<feature type="domain" description="OmpR/PhoB-type" evidence="10">
    <location>
        <begin position="128"/>
        <end position="221"/>
    </location>
</feature>
<proteinExistence type="predicted"/>
<feature type="domain" description="Response regulatory" evidence="9">
    <location>
        <begin position="8"/>
        <end position="121"/>
    </location>
</feature>
<feature type="modified residue" description="4-aspartylphosphate" evidence="7">
    <location>
        <position position="56"/>
    </location>
</feature>
<organism evidence="11 12">
    <name type="scientific">Cryobacterium tepidiphilum</name>
    <dbReference type="NCBI Taxonomy" id="2486026"/>
    <lineage>
        <taxon>Bacteria</taxon>
        <taxon>Bacillati</taxon>
        <taxon>Actinomycetota</taxon>
        <taxon>Actinomycetes</taxon>
        <taxon>Micrococcales</taxon>
        <taxon>Microbacteriaceae</taxon>
        <taxon>Cryobacterium</taxon>
    </lineage>
</organism>
<evidence type="ECO:0000256" key="5">
    <source>
        <dbReference type="ARBA" id="ARBA00023125"/>
    </source>
</evidence>
<dbReference type="GO" id="GO:0000976">
    <property type="term" value="F:transcription cis-regulatory region binding"/>
    <property type="evidence" value="ECO:0007669"/>
    <property type="project" value="TreeGrafter"/>
</dbReference>
<dbReference type="InterPro" id="IPR036388">
    <property type="entry name" value="WH-like_DNA-bd_sf"/>
</dbReference>
<evidence type="ECO:0000256" key="1">
    <source>
        <dbReference type="ARBA" id="ARBA00004496"/>
    </source>
</evidence>
<keyword evidence="4" id="KW-0805">Transcription regulation</keyword>
<dbReference type="PANTHER" id="PTHR48111:SF22">
    <property type="entry name" value="REGULATOR OF RPOS"/>
    <property type="match status" value="1"/>
</dbReference>
<dbReference type="Gene3D" id="1.10.10.10">
    <property type="entry name" value="Winged helix-like DNA-binding domain superfamily/Winged helix DNA-binding domain"/>
    <property type="match status" value="1"/>
</dbReference>
<sequence length="223" mass="23934">MDATGRPSVLLLEDDPQLGPLIVELLADDVVVSLAADGEEGLRRALTGTWDALVVDRGLPTRNGIEVIAAVRAAGIATPILILTALGAVDDRVEGLDAGADDYLVKPFDARELAARLRALTRTYAAQPAERTFGAWSFQPGTRLAVSDYGERVSLSPRECALLEVLVDAPGRVFTRAELIDAVFSPDDQPGIVDTYVHYLRRKLGRSNIRTVHGTGYQLGDGT</sequence>
<name>A0A3M8LCI1_9MICO</name>
<dbReference type="PANTHER" id="PTHR48111">
    <property type="entry name" value="REGULATOR OF RPOS"/>
    <property type="match status" value="1"/>
</dbReference>
<dbReference type="SUPFAM" id="SSF46894">
    <property type="entry name" value="C-terminal effector domain of the bipartite response regulators"/>
    <property type="match status" value="1"/>
</dbReference>
<evidence type="ECO:0000256" key="6">
    <source>
        <dbReference type="ARBA" id="ARBA00023163"/>
    </source>
</evidence>
<dbReference type="CDD" id="cd00383">
    <property type="entry name" value="trans_reg_C"/>
    <property type="match status" value="1"/>
</dbReference>
<dbReference type="Proteomes" id="UP000279859">
    <property type="component" value="Unassembled WGS sequence"/>
</dbReference>
<dbReference type="Pfam" id="PF00486">
    <property type="entry name" value="Trans_reg_C"/>
    <property type="match status" value="1"/>
</dbReference>
<dbReference type="InterPro" id="IPR011006">
    <property type="entry name" value="CheY-like_superfamily"/>
</dbReference>
<evidence type="ECO:0000256" key="8">
    <source>
        <dbReference type="PROSITE-ProRule" id="PRU01091"/>
    </source>
</evidence>
<dbReference type="PROSITE" id="PS51755">
    <property type="entry name" value="OMPR_PHOB"/>
    <property type="match status" value="1"/>
</dbReference>
<dbReference type="GO" id="GO:0032993">
    <property type="term" value="C:protein-DNA complex"/>
    <property type="evidence" value="ECO:0007669"/>
    <property type="project" value="TreeGrafter"/>
</dbReference>
<dbReference type="SMART" id="SM00448">
    <property type="entry name" value="REC"/>
    <property type="match status" value="1"/>
</dbReference>
<keyword evidence="6" id="KW-0804">Transcription</keyword>
<evidence type="ECO:0000259" key="10">
    <source>
        <dbReference type="PROSITE" id="PS51755"/>
    </source>
</evidence>
<dbReference type="EMBL" id="RDSR01000013">
    <property type="protein sequence ID" value="RNE62198.1"/>
    <property type="molecule type" value="Genomic_DNA"/>
</dbReference>
<evidence type="ECO:0000256" key="2">
    <source>
        <dbReference type="ARBA" id="ARBA00022553"/>
    </source>
</evidence>
<dbReference type="InterPro" id="IPR001867">
    <property type="entry name" value="OmpR/PhoB-type_DNA-bd"/>
</dbReference>
<gene>
    <name evidence="11" type="ORF">EEJ31_08930</name>
</gene>
<keyword evidence="2 7" id="KW-0597">Phosphoprotein</keyword>
<dbReference type="InterPro" id="IPR001789">
    <property type="entry name" value="Sig_transdc_resp-reg_receiver"/>
</dbReference>
<evidence type="ECO:0000313" key="11">
    <source>
        <dbReference type="EMBL" id="RNE62198.1"/>
    </source>
</evidence>
<evidence type="ECO:0000256" key="4">
    <source>
        <dbReference type="ARBA" id="ARBA00023015"/>
    </source>
</evidence>
<dbReference type="Pfam" id="PF00072">
    <property type="entry name" value="Response_reg"/>
    <property type="match status" value="1"/>
</dbReference>
<dbReference type="SUPFAM" id="SSF52172">
    <property type="entry name" value="CheY-like"/>
    <property type="match status" value="1"/>
</dbReference>
<evidence type="ECO:0000313" key="12">
    <source>
        <dbReference type="Proteomes" id="UP000279859"/>
    </source>
</evidence>
<dbReference type="OrthoDB" id="3197131at2"/>
<dbReference type="PROSITE" id="PS50110">
    <property type="entry name" value="RESPONSE_REGULATORY"/>
    <property type="match status" value="1"/>
</dbReference>
<dbReference type="GO" id="GO:0005829">
    <property type="term" value="C:cytosol"/>
    <property type="evidence" value="ECO:0007669"/>
    <property type="project" value="TreeGrafter"/>
</dbReference>
<dbReference type="InterPro" id="IPR016032">
    <property type="entry name" value="Sig_transdc_resp-reg_C-effctor"/>
</dbReference>
<comment type="subcellular location">
    <subcellularLocation>
        <location evidence="1">Cytoplasm</location>
    </subcellularLocation>
</comment>
<comment type="caution">
    <text evidence="11">The sequence shown here is derived from an EMBL/GenBank/DDBJ whole genome shotgun (WGS) entry which is preliminary data.</text>
</comment>
<keyword evidence="5 8" id="KW-0238">DNA-binding</keyword>